<dbReference type="Proteomes" id="UP000837803">
    <property type="component" value="Unassembled WGS sequence"/>
</dbReference>
<accession>A0ABN8F1I2</accession>
<keyword evidence="2" id="KW-1185">Reference proteome</keyword>
<evidence type="ECO:0000313" key="2">
    <source>
        <dbReference type="Proteomes" id="UP000837803"/>
    </source>
</evidence>
<dbReference type="SUPFAM" id="SSF53335">
    <property type="entry name" value="S-adenosyl-L-methionine-dependent methyltransferases"/>
    <property type="match status" value="1"/>
</dbReference>
<dbReference type="RefSeq" id="WP_238750266.1">
    <property type="nucleotide sequence ID" value="NZ_CAKLPZ010000001.1"/>
</dbReference>
<protein>
    <recommendedName>
        <fullName evidence="3">Class I SAM-dependent methyltransferase</fullName>
    </recommendedName>
</protein>
<dbReference type="Pfam" id="PF13489">
    <property type="entry name" value="Methyltransf_23"/>
    <property type="match status" value="1"/>
</dbReference>
<organism evidence="1 2">
    <name type="scientific">Neolewinella maritima</name>
    <dbReference type="NCBI Taxonomy" id="1383882"/>
    <lineage>
        <taxon>Bacteria</taxon>
        <taxon>Pseudomonadati</taxon>
        <taxon>Bacteroidota</taxon>
        <taxon>Saprospiria</taxon>
        <taxon>Saprospirales</taxon>
        <taxon>Lewinellaceae</taxon>
        <taxon>Neolewinella</taxon>
    </lineage>
</organism>
<evidence type="ECO:0000313" key="1">
    <source>
        <dbReference type="EMBL" id="CAH1000212.1"/>
    </source>
</evidence>
<comment type="caution">
    <text evidence="1">The sequence shown here is derived from an EMBL/GenBank/DDBJ whole genome shotgun (WGS) entry which is preliminary data.</text>
</comment>
<evidence type="ECO:0008006" key="3">
    <source>
        <dbReference type="Google" id="ProtNLM"/>
    </source>
</evidence>
<reference evidence="1" key="1">
    <citation type="submission" date="2021-12" db="EMBL/GenBank/DDBJ databases">
        <authorList>
            <person name="Rodrigo-Torres L."/>
            <person name="Arahal R. D."/>
            <person name="Lucena T."/>
        </authorList>
    </citation>
    <scope>NUCLEOTIDE SEQUENCE</scope>
    <source>
        <strain evidence="1">CECT 8419</strain>
    </source>
</reference>
<dbReference type="EMBL" id="CAKLPZ010000001">
    <property type="protein sequence ID" value="CAH1000212.1"/>
    <property type="molecule type" value="Genomic_DNA"/>
</dbReference>
<gene>
    <name evidence="1" type="ORF">LEM8419_01360</name>
</gene>
<sequence length="216" mass="25713">MKWIRTLRWRTAQYLELRWWRWYLRGRSPATYLVDKQAYWQRLLDQLQFTIDPDAQVLDAGCGPAGVFTLLHDRQRVTALDPLLPRYVTLPIFSFEAYPTVTFLPEPLEEARLHETFSTIYCFNAINHVSDWSQSLDTLTRLARPGTRLILSSDVHRHDWLLPIFRALPGDALHPQQHLAADYRNALSRRGWRIDREQELRRERIFSYRAWVCTYA</sequence>
<name>A0ABN8F1I2_9BACT</name>
<dbReference type="Gene3D" id="3.40.50.150">
    <property type="entry name" value="Vaccinia Virus protein VP39"/>
    <property type="match status" value="1"/>
</dbReference>
<proteinExistence type="predicted"/>
<dbReference type="CDD" id="cd02440">
    <property type="entry name" value="AdoMet_MTases"/>
    <property type="match status" value="1"/>
</dbReference>
<dbReference type="InterPro" id="IPR029063">
    <property type="entry name" value="SAM-dependent_MTases_sf"/>
</dbReference>